<dbReference type="InterPro" id="IPR000868">
    <property type="entry name" value="Isochorismatase-like_dom"/>
</dbReference>
<evidence type="ECO:0000313" key="3">
    <source>
        <dbReference type="EMBL" id="CUS05242.2"/>
    </source>
</evidence>
<name>A0A160T5X0_9CHLR</name>
<feature type="domain" description="Isochorismatase-like" evidence="2">
    <location>
        <begin position="3"/>
        <end position="145"/>
    </location>
</feature>
<gene>
    <name evidence="3" type="ORF">CFX0092_A3364</name>
</gene>
<keyword evidence="1 3" id="KW-0378">Hydrolase</keyword>
<dbReference type="KEGG" id="pbf:CFX0092_A3364"/>
<dbReference type="EMBL" id="LN890655">
    <property type="protein sequence ID" value="CUS05242.2"/>
    <property type="molecule type" value="Genomic_DNA"/>
</dbReference>
<reference evidence="3" key="1">
    <citation type="submission" date="2016-01" db="EMBL/GenBank/DDBJ databases">
        <authorList>
            <person name="Mcilroy J.S."/>
            <person name="Karst M S."/>
            <person name="Albertsen M."/>
        </authorList>
    </citation>
    <scope>NUCLEOTIDE SEQUENCE</scope>
    <source>
        <strain evidence="3">Cfx-K</strain>
    </source>
</reference>
<dbReference type="Proteomes" id="UP000215027">
    <property type="component" value="Chromosome I"/>
</dbReference>
<accession>A0A160T5X0</accession>
<dbReference type="SUPFAM" id="SSF52499">
    <property type="entry name" value="Isochorismatase-like hydrolases"/>
    <property type="match status" value="1"/>
</dbReference>
<keyword evidence="4" id="KW-1185">Reference proteome</keyword>
<dbReference type="AlphaFoldDB" id="A0A160T5X0"/>
<dbReference type="InterPro" id="IPR036380">
    <property type="entry name" value="Isochorismatase-like_sf"/>
</dbReference>
<evidence type="ECO:0000313" key="4">
    <source>
        <dbReference type="Proteomes" id="UP000215027"/>
    </source>
</evidence>
<evidence type="ECO:0000259" key="2">
    <source>
        <dbReference type="Pfam" id="PF00857"/>
    </source>
</evidence>
<dbReference type="CDD" id="cd01014">
    <property type="entry name" value="nicotinamidase_related"/>
    <property type="match status" value="1"/>
</dbReference>
<proteinExistence type="predicted"/>
<dbReference type="OrthoDB" id="9785724at2"/>
<dbReference type="PANTHER" id="PTHR43540:SF14">
    <property type="entry name" value="ISOCHORISMATASE"/>
    <property type="match status" value="1"/>
</dbReference>
<dbReference type="Pfam" id="PF00857">
    <property type="entry name" value="Isochorismatase"/>
    <property type="match status" value="1"/>
</dbReference>
<dbReference type="RefSeq" id="WP_095044927.1">
    <property type="nucleotide sequence ID" value="NZ_LN890655.1"/>
</dbReference>
<dbReference type="GO" id="GO:0016787">
    <property type="term" value="F:hydrolase activity"/>
    <property type="evidence" value="ECO:0007669"/>
    <property type="project" value="UniProtKB-KW"/>
</dbReference>
<dbReference type="InterPro" id="IPR050272">
    <property type="entry name" value="Isochorismatase-like_hydrls"/>
</dbReference>
<evidence type="ECO:0000256" key="1">
    <source>
        <dbReference type="ARBA" id="ARBA00022801"/>
    </source>
</evidence>
<protein>
    <submittedName>
        <fullName evidence="3">Isochorismatase hydrolase (Modular protein)</fullName>
    </submittedName>
</protein>
<sequence length="343" mass="38579">MDTALLLIDAQVNMFEPEPVYQAAEVLATLRELLDRARAAAAPVIFVRHNGGAGEPDEAHSPGWAIHPQLAPLPSELIIDKYRPDAFYRTGLDAVLTERGIRRLIIAGMQTECCIDTTTRRANSLDYDVTLVADGHSTLPGGLSAAQIIAHHNQILTVFADVRPAAQVEFTSQPLPRVELDALTTVDQAGIRRSLAEWPVYDGWLSTGQGRPFWPHTHPNRIADTLRRLWEPSFHPRDRYLDPPRWEAGLAHAFLQPLENIPAAFRKGNLQAVKAAVDHLLQNPRNPLSNMIRPLDEFLWLYESRDLRLFYVPHVTTDQDGRERRYIFLVWLAPGVPVVNPFA</sequence>
<organism evidence="3 4">
    <name type="scientific">Candidatus Promineifilum breve</name>
    <dbReference type="NCBI Taxonomy" id="1806508"/>
    <lineage>
        <taxon>Bacteria</taxon>
        <taxon>Bacillati</taxon>
        <taxon>Chloroflexota</taxon>
        <taxon>Ardenticatenia</taxon>
        <taxon>Candidatus Promineifilales</taxon>
        <taxon>Candidatus Promineifilaceae</taxon>
        <taxon>Candidatus Promineifilum</taxon>
    </lineage>
</organism>
<dbReference type="PANTHER" id="PTHR43540">
    <property type="entry name" value="PEROXYUREIDOACRYLATE/UREIDOACRYLATE AMIDOHYDROLASE-RELATED"/>
    <property type="match status" value="1"/>
</dbReference>
<dbReference type="Gene3D" id="3.40.50.850">
    <property type="entry name" value="Isochorismatase-like"/>
    <property type="match status" value="1"/>
</dbReference>